<dbReference type="GeneID" id="61358355"/>
<gene>
    <name evidence="1" type="ORF">PRUB_a0636</name>
</gene>
<dbReference type="AlphaFoldDB" id="A0A8T0C641"/>
<sequence>MFKFYNFFLFAICMSANAIEIPKKYYGEYCISEVFKYRGGLTTEAEAKSWLGKNVSLSNTQYVGISKTIESPTYKYSKSPNKVVEGQVPGRTRLFWGVFPARTHLTQIDVFEPEDLVYPYTTFEIVNDNKFFELYDGYVYVLSKSCL</sequence>
<protein>
    <submittedName>
        <fullName evidence="1">Uncharacterized protein</fullName>
    </submittedName>
</protein>
<dbReference type="EMBL" id="AHCD03000035">
    <property type="protein sequence ID" value="KAF7786159.1"/>
    <property type="molecule type" value="Genomic_DNA"/>
</dbReference>
<dbReference type="Proteomes" id="UP000016480">
    <property type="component" value="Unassembled WGS sequence"/>
</dbReference>
<proteinExistence type="predicted"/>
<accession>A0A8T0C641</accession>
<reference evidence="1 2" key="1">
    <citation type="journal article" date="2012" name="J. Bacteriol.">
        <title>Genome sequence of the cycloprodigiosin-producing bacterial strain Pseudoalteromonas rubra ATCC 29570(T).</title>
        <authorList>
            <person name="Xie B.B."/>
            <person name="Shu Y.L."/>
            <person name="Qin Q.L."/>
            <person name="Rong J.C."/>
            <person name="Zhang X.Y."/>
            <person name="Chen X.L."/>
            <person name="Zhou B.C."/>
            <person name="Zhang Y.Z."/>
        </authorList>
    </citation>
    <scope>NUCLEOTIDE SEQUENCE [LARGE SCALE GENOMIC DNA]</scope>
    <source>
        <strain evidence="1 2">DSM 6842</strain>
    </source>
</reference>
<comment type="caution">
    <text evidence="1">The sequence shown here is derived from an EMBL/GenBank/DDBJ whole genome shotgun (WGS) entry which is preliminary data.</text>
</comment>
<organism evidence="1 2">
    <name type="scientific">Pseudoalteromonas rubra</name>
    <dbReference type="NCBI Taxonomy" id="43658"/>
    <lineage>
        <taxon>Bacteria</taxon>
        <taxon>Pseudomonadati</taxon>
        <taxon>Pseudomonadota</taxon>
        <taxon>Gammaproteobacteria</taxon>
        <taxon>Alteromonadales</taxon>
        <taxon>Pseudoalteromonadaceae</taxon>
        <taxon>Pseudoalteromonas</taxon>
    </lineage>
</organism>
<name>A0A8T0C641_9GAMM</name>
<evidence type="ECO:0000313" key="1">
    <source>
        <dbReference type="EMBL" id="KAF7786159.1"/>
    </source>
</evidence>
<evidence type="ECO:0000313" key="2">
    <source>
        <dbReference type="Proteomes" id="UP000016480"/>
    </source>
</evidence>
<dbReference type="RefSeq" id="WP_010386358.1">
    <property type="nucleotide sequence ID" value="NZ_AHCD03000035.1"/>
</dbReference>